<evidence type="ECO:0000256" key="6">
    <source>
        <dbReference type="SAM" id="Phobius"/>
    </source>
</evidence>
<feature type="transmembrane region" description="Helical" evidence="6">
    <location>
        <begin position="49"/>
        <end position="68"/>
    </location>
</feature>
<feature type="transmembrane region" description="Helical" evidence="6">
    <location>
        <begin position="121"/>
        <end position="141"/>
    </location>
</feature>
<name>A0A8C1WJ36_CYPCA</name>
<feature type="transmembrane region" description="Helical" evidence="6">
    <location>
        <begin position="147"/>
        <end position="171"/>
    </location>
</feature>
<evidence type="ECO:0000313" key="7">
    <source>
        <dbReference type="Ensembl" id="ENSCCRP00015065657.1"/>
    </source>
</evidence>
<organism evidence="7 8">
    <name type="scientific">Cyprinus carpio</name>
    <name type="common">Common carp</name>
    <dbReference type="NCBI Taxonomy" id="7962"/>
    <lineage>
        <taxon>Eukaryota</taxon>
        <taxon>Metazoa</taxon>
        <taxon>Chordata</taxon>
        <taxon>Craniata</taxon>
        <taxon>Vertebrata</taxon>
        <taxon>Euteleostomi</taxon>
        <taxon>Actinopterygii</taxon>
        <taxon>Neopterygii</taxon>
        <taxon>Teleostei</taxon>
        <taxon>Ostariophysi</taxon>
        <taxon>Cypriniformes</taxon>
        <taxon>Cyprinidae</taxon>
        <taxon>Cyprininae</taxon>
        <taxon>Cyprinus</taxon>
    </lineage>
</organism>
<accession>A0A8C1WJ36</accession>
<comment type="subcellular location">
    <subcellularLocation>
        <location evidence="1">Membrane</location>
        <topology evidence="1">Multi-pass membrane protein</topology>
    </subcellularLocation>
</comment>
<keyword evidence="3 6" id="KW-0812">Transmembrane</keyword>
<evidence type="ECO:0000256" key="4">
    <source>
        <dbReference type="ARBA" id="ARBA00022989"/>
    </source>
</evidence>
<evidence type="ECO:0000256" key="1">
    <source>
        <dbReference type="ARBA" id="ARBA00004141"/>
    </source>
</evidence>
<feature type="transmembrane region" description="Helical" evidence="6">
    <location>
        <begin position="88"/>
        <end position="109"/>
    </location>
</feature>
<dbReference type="Pfam" id="PF04103">
    <property type="entry name" value="CD20"/>
    <property type="match status" value="1"/>
</dbReference>
<dbReference type="PANTHER" id="PTHR23320:SF128">
    <property type="entry name" value="MEMBRANE-SPANNING 4-DOMAINS SUBFAMILY A MEMBER 4A"/>
    <property type="match status" value="1"/>
</dbReference>
<keyword evidence="4 6" id="KW-1133">Transmembrane helix</keyword>
<evidence type="ECO:0000256" key="5">
    <source>
        <dbReference type="ARBA" id="ARBA00023136"/>
    </source>
</evidence>
<proteinExistence type="inferred from homology"/>
<reference evidence="7" key="1">
    <citation type="submission" date="2025-08" db="UniProtKB">
        <authorList>
            <consortium name="Ensembl"/>
        </authorList>
    </citation>
    <scope>IDENTIFICATION</scope>
</reference>
<dbReference type="Proteomes" id="UP000694700">
    <property type="component" value="Unplaced"/>
</dbReference>
<sequence>MESSEVISTEKPTVVIQLNPQATQDGVICDEGDYHYTALKRLFKAEPKALGTVQIMVGLMVFFLGIVLRIRVPEYSYYGVFEYSGITYWGSLVYISAGSLSVAAQNKLYPCLVKVSHGVNTFSTLIAMIAIVLMSMQLASIPRNHHFILPTIVILAFTILQFIISICISTFSYKAISNNDSTVVNVALN</sequence>
<evidence type="ECO:0000256" key="3">
    <source>
        <dbReference type="ARBA" id="ARBA00022692"/>
    </source>
</evidence>
<dbReference type="Ensembl" id="ENSCCRT00015067816.1">
    <property type="protein sequence ID" value="ENSCCRP00015065657.1"/>
    <property type="gene ID" value="ENSCCRG00015026750.1"/>
</dbReference>
<dbReference type="InterPro" id="IPR007237">
    <property type="entry name" value="CD20-like"/>
</dbReference>
<dbReference type="InterPro" id="IPR030417">
    <property type="entry name" value="MS4A"/>
</dbReference>
<dbReference type="GO" id="GO:0016020">
    <property type="term" value="C:membrane"/>
    <property type="evidence" value="ECO:0007669"/>
    <property type="project" value="UniProtKB-SubCell"/>
</dbReference>
<comment type="similarity">
    <text evidence="2">Belongs to the MS4A family.</text>
</comment>
<evidence type="ECO:0000313" key="8">
    <source>
        <dbReference type="Proteomes" id="UP000694700"/>
    </source>
</evidence>
<keyword evidence="5 6" id="KW-0472">Membrane</keyword>
<evidence type="ECO:0000256" key="2">
    <source>
        <dbReference type="ARBA" id="ARBA00009565"/>
    </source>
</evidence>
<protein>
    <submittedName>
        <fullName evidence="7">Uncharacterized protein</fullName>
    </submittedName>
</protein>
<dbReference type="PANTHER" id="PTHR23320">
    <property type="entry name" value="MEMBRANE-SPANNING 4-DOMAINS SUBFAMILY A MS4A -RELATED"/>
    <property type="match status" value="1"/>
</dbReference>
<dbReference type="AlphaFoldDB" id="A0A8C1WJ36"/>